<accession>A0A0S3STX4</accession>
<keyword evidence="2" id="KW-0812">Transmembrane</keyword>
<dbReference type="Proteomes" id="UP000291084">
    <property type="component" value="Chromosome 8"/>
</dbReference>
<feature type="non-terminal residue" evidence="3">
    <location>
        <position position="128"/>
    </location>
</feature>
<evidence type="ECO:0000313" key="4">
    <source>
        <dbReference type="Proteomes" id="UP000291084"/>
    </source>
</evidence>
<feature type="compositionally biased region" description="Basic and acidic residues" evidence="1">
    <location>
        <begin position="15"/>
        <end position="26"/>
    </location>
</feature>
<protein>
    <submittedName>
        <fullName evidence="3">Uncharacterized protein</fullName>
    </submittedName>
</protein>
<name>A0A0S3STX4_PHAAN</name>
<gene>
    <name evidence="3" type="primary">Vigan.08G322900</name>
    <name evidence="3" type="ORF">VIGAN_08322900</name>
</gene>
<keyword evidence="2" id="KW-0472">Membrane</keyword>
<feature type="region of interest" description="Disordered" evidence="1">
    <location>
        <begin position="1"/>
        <end position="28"/>
    </location>
</feature>
<proteinExistence type="predicted"/>
<organism evidence="3 4">
    <name type="scientific">Vigna angularis var. angularis</name>
    <dbReference type="NCBI Taxonomy" id="157739"/>
    <lineage>
        <taxon>Eukaryota</taxon>
        <taxon>Viridiplantae</taxon>
        <taxon>Streptophyta</taxon>
        <taxon>Embryophyta</taxon>
        <taxon>Tracheophyta</taxon>
        <taxon>Spermatophyta</taxon>
        <taxon>Magnoliopsida</taxon>
        <taxon>eudicotyledons</taxon>
        <taxon>Gunneridae</taxon>
        <taxon>Pentapetalae</taxon>
        <taxon>rosids</taxon>
        <taxon>fabids</taxon>
        <taxon>Fabales</taxon>
        <taxon>Fabaceae</taxon>
        <taxon>Papilionoideae</taxon>
        <taxon>50 kb inversion clade</taxon>
        <taxon>NPAAA clade</taxon>
        <taxon>indigoferoid/millettioid clade</taxon>
        <taxon>Phaseoleae</taxon>
        <taxon>Vigna</taxon>
    </lineage>
</organism>
<keyword evidence="2" id="KW-1133">Transmembrane helix</keyword>
<evidence type="ECO:0000313" key="3">
    <source>
        <dbReference type="EMBL" id="BAT96313.1"/>
    </source>
</evidence>
<dbReference type="EMBL" id="AP015041">
    <property type="protein sequence ID" value="BAT96313.1"/>
    <property type="molecule type" value="Genomic_DNA"/>
</dbReference>
<feature type="transmembrane region" description="Helical" evidence="2">
    <location>
        <begin position="103"/>
        <end position="122"/>
    </location>
</feature>
<keyword evidence="4" id="KW-1185">Reference proteome</keyword>
<reference evidence="3 4" key="1">
    <citation type="journal article" date="2015" name="Sci. Rep.">
        <title>The power of single molecule real-time sequencing technology in the de novo assembly of a eukaryotic genome.</title>
        <authorList>
            <person name="Sakai H."/>
            <person name="Naito K."/>
            <person name="Ogiso-Tanaka E."/>
            <person name="Takahashi Y."/>
            <person name="Iseki K."/>
            <person name="Muto C."/>
            <person name="Satou K."/>
            <person name="Teruya K."/>
            <person name="Shiroma A."/>
            <person name="Shimoji M."/>
            <person name="Hirano T."/>
            <person name="Itoh T."/>
            <person name="Kaga A."/>
            <person name="Tomooka N."/>
        </authorList>
    </citation>
    <scope>NUCLEOTIDE SEQUENCE [LARGE SCALE GENOMIC DNA]</scope>
    <source>
        <strain evidence="4">cv. Shumari</strain>
    </source>
</reference>
<sequence>MSAAPRSGCGWRSGSMERRAREDLRRSSSILATTSMGRCLASTSGGSPDFATRWEHVLHSCCISCFRDAINTFITSSIEAFSTMLASCFCPSTSSKKKRRRKMAGCLLLFNLIFIFSIYFLFSQLISS</sequence>
<dbReference type="AlphaFoldDB" id="A0A0S3STX4"/>
<evidence type="ECO:0000256" key="1">
    <source>
        <dbReference type="SAM" id="MobiDB-lite"/>
    </source>
</evidence>
<evidence type="ECO:0000256" key="2">
    <source>
        <dbReference type="SAM" id="Phobius"/>
    </source>
</evidence>